<comment type="caution">
    <text evidence="7">The sequence shown here is derived from an EMBL/GenBank/DDBJ whole genome shotgun (WGS) entry which is preliminary data.</text>
</comment>
<evidence type="ECO:0000256" key="3">
    <source>
        <dbReference type="ARBA" id="ARBA00023015"/>
    </source>
</evidence>
<keyword evidence="4" id="KW-0804">Transcription</keyword>
<dbReference type="GO" id="GO:0000981">
    <property type="term" value="F:DNA-binding transcription factor activity, RNA polymerase II-specific"/>
    <property type="evidence" value="ECO:0007669"/>
    <property type="project" value="InterPro"/>
</dbReference>
<proteinExistence type="predicted"/>
<evidence type="ECO:0000256" key="1">
    <source>
        <dbReference type="ARBA" id="ARBA00004123"/>
    </source>
</evidence>
<gene>
    <name evidence="7" type="ORF">B0T15DRAFT_481299</name>
</gene>
<dbReference type="CDD" id="cd00067">
    <property type="entry name" value="GAL4"/>
    <property type="match status" value="1"/>
</dbReference>
<dbReference type="PANTHER" id="PTHR47338:SF20">
    <property type="entry name" value="ZN(II)2CYS6 TRANSCRIPTION FACTOR (EUROFUNG)"/>
    <property type="match status" value="1"/>
</dbReference>
<keyword evidence="3" id="KW-0805">Transcription regulation</keyword>
<dbReference type="AlphaFoldDB" id="A0AAJ0H1A9"/>
<evidence type="ECO:0000256" key="2">
    <source>
        <dbReference type="ARBA" id="ARBA00022723"/>
    </source>
</evidence>
<name>A0AAJ0H1A9_9PEZI</name>
<keyword evidence="5" id="KW-0539">Nucleus</keyword>
<dbReference type="InterPro" id="IPR001138">
    <property type="entry name" value="Zn2Cys6_DnaBD"/>
</dbReference>
<dbReference type="GeneID" id="87884845"/>
<dbReference type="GO" id="GO:0003677">
    <property type="term" value="F:DNA binding"/>
    <property type="evidence" value="ECO:0007669"/>
    <property type="project" value="InterPro"/>
</dbReference>
<organism evidence="7 8">
    <name type="scientific">Chaetomium strumarium</name>
    <dbReference type="NCBI Taxonomy" id="1170767"/>
    <lineage>
        <taxon>Eukaryota</taxon>
        <taxon>Fungi</taxon>
        <taxon>Dikarya</taxon>
        <taxon>Ascomycota</taxon>
        <taxon>Pezizomycotina</taxon>
        <taxon>Sordariomycetes</taxon>
        <taxon>Sordariomycetidae</taxon>
        <taxon>Sordariales</taxon>
        <taxon>Chaetomiaceae</taxon>
        <taxon>Chaetomium</taxon>
    </lineage>
</organism>
<dbReference type="EMBL" id="JAUDZG010000001">
    <property type="protein sequence ID" value="KAK3309704.1"/>
    <property type="molecule type" value="Genomic_DNA"/>
</dbReference>
<protein>
    <recommendedName>
        <fullName evidence="6">Zn(2)-C6 fungal-type domain-containing protein</fullName>
    </recommendedName>
</protein>
<dbReference type="PROSITE" id="PS00463">
    <property type="entry name" value="ZN2_CY6_FUNGAL_1"/>
    <property type="match status" value="1"/>
</dbReference>
<dbReference type="PROSITE" id="PS50048">
    <property type="entry name" value="ZN2_CY6_FUNGAL_2"/>
    <property type="match status" value="1"/>
</dbReference>
<dbReference type="Pfam" id="PF04082">
    <property type="entry name" value="Fungal_trans"/>
    <property type="match status" value="1"/>
</dbReference>
<dbReference type="RefSeq" id="XP_062725484.1">
    <property type="nucleotide sequence ID" value="XM_062866016.1"/>
</dbReference>
<keyword evidence="2" id="KW-0479">Metal-binding</keyword>
<reference evidence="7" key="1">
    <citation type="journal article" date="2023" name="Mol. Phylogenet. Evol.">
        <title>Genome-scale phylogeny and comparative genomics of the fungal order Sordariales.</title>
        <authorList>
            <person name="Hensen N."/>
            <person name="Bonometti L."/>
            <person name="Westerberg I."/>
            <person name="Brannstrom I.O."/>
            <person name="Guillou S."/>
            <person name="Cros-Aarteil S."/>
            <person name="Calhoun S."/>
            <person name="Haridas S."/>
            <person name="Kuo A."/>
            <person name="Mondo S."/>
            <person name="Pangilinan J."/>
            <person name="Riley R."/>
            <person name="LaButti K."/>
            <person name="Andreopoulos B."/>
            <person name="Lipzen A."/>
            <person name="Chen C."/>
            <person name="Yan M."/>
            <person name="Daum C."/>
            <person name="Ng V."/>
            <person name="Clum A."/>
            <person name="Steindorff A."/>
            <person name="Ohm R.A."/>
            <person name="Martin F."/>
            <person name="Silar P."/>
            <person name="Natvig D.O."/>
            <person name="Lalanne C."/>
            <person name="Gautier V."/>
            <person name="Ament-Velasquez S.L."/>
            <person name="Kruys A."/>
            <person name="Hutchinson M.I."/>
            <person name="Powell A.J."/>
            <person name="Barry K."/>
            <person name="Miller A.N."/>
            <person name="Grigoriev I.V."/>
            <person name="Debuchy R."/>
            <person name="Gladieux P."/>
            <person name="Hiltunen Thoren M."/>
            <person name="Johannesson H."/>
        </authorList>
    </citation>
    <scope>NUCLEOTIDE SEQUENCE</scope>
    <source>
        <strain evidence="7">CBS 333.67</strain>
    </source>
</reference>
<evidence type="ECO:0000256" key="4">
    <source>
        <dbReference type="ARBA" id="ARBA00023163"/>
    </source>
</evidence>
<evidence type="ECO:0000313" key="8">
    <source>
        <dbReference type="Proteomes" id="UP001273166"/>
    </source>
</evidence>
<dbReference type="GO" id="GO:0008270">
    <property type="term" value="F:zinc ion binding"/>
    <property type="evidence" value="ECO:0007669"/>
    <property type="project" value="InterPro"/>
</dbReference>
<evidence type="ECO:0000256" key="5">
    <source>
        <dbReference type="ARBA" id="ARBA00023242"/>
    </source>
</evidence>
<dbReference type="Gene3D" id="4.10.240.10">
    <property type="entry name" value="Zn(2)-C6 fungal-type DNA-binding domain"/>
    <property type="match status" value="1"/>
</dbReference>
<dbReference type="Proteomes" id="UP001273166">
    <property type="component" value="Unassembled WGS sequence"/>
</dbReference>
<comment type="subcellular location">
    <subcellularLocation>
        <location evidence="1">Nucleus</location>
    </subcellularLocation>
</comment>
<dbReference type="SMART" id="SM00066">
    <property type="entry name" value="GAL4"/>
    <property type="match status" value="1"/>
</dbReference>
<dbReference type="SUPFAM" id="SSF57701">
    <property type="entry name" value="Zn2/Cys6 DNA-binding domain"/>
    <property type="match status" value="1"/>
</dbReference>
<reference evidence="7" key="2">
    <citation type="submission" date="2023-06" db="EMBL/GenBank/DDBJ databases">
        <authorList>
            <consortium name="Lawrence Berkeley National Laboratory"/>
            <person name="Mondo S.J."/>
            <person name="Hensen N."/>
            <person name="Bonometti L."/>
            <person name="Westerberg I."/>
            <person name="Brannstrom I.O."/>
            <person name="Guillou S."/>
            <person name="Cros-Aarteil S."/>
            <person name="Calhoun S."/>
            <person name="Haridas S."/>
            <person name="Kuo A."/>
            <person name="Pangilinan J."/>
            <person name="Riley R."/>
            <person name="Labutti K."/>
            <person name="Andreopoulos B."/>
            <person name="Lipzen A."/>
            <person name="Chen C."/>
            <person name="Yanf M."/>
            <person name="Daum C."/>
            <person name="Ng V."/>
            <person name="Clum A."/>
            <person name="Steindorff A."/>
            <person name="Ohm R."/>
            <person name="Martin F."/>
            <person name="Silar P."/>
            <person name="Natvig D."/>
            <person name="Lalanne C."/>
            <person name="Gautier V."/>
            <person name="Ament-Velasquez S.L."/>
            <person name="Kruys A."/>
            <person name="Hutchinson M.I."/>
            <person name="Powell A.J."/>
            <person name="Barry K."/>
            <person name="Miller A.N."/>
            <person name="Grigoriev I.V."/>
            <person name="Debuchy R."/>
            <person name="Gladieux P."/>
            <person name="Thoren M.H."/>
            <person name="Johannesson H."/>
        </authorList>
    </citation>
    <scope>NUCLEOTIDE SEQUENCE</scope>
    <source>
        <strain evidence="7">CBS 333.67</strain>
    </source>
</reference>
<dbReference type="PANTHER" id="PTHR47338">
    <property type="entry name" value="ZN(II)2CYS6 TRANSCRIPTION FACTOR (EUROFUNG)-RELATED"/>
    <property type="match status" value="1"/>
</dbReference>
<dbReference type="InterPro" id="IPR050815">
    <property type="entry name" value="TF_fung"/>
</dbReference>
<evidence type="ECO:0000259" key="6">
    <source>
        <dbReference type="PROSITE" id="PS50048"/>
    </source>
</evidence>
<dbReference type="CDD" id="cd12148">
    <property type="entry name" value="fungal_TF_MHR"/>
    <property type="match status" value="1"/>
</dbReference>
<keyword evidence="8" id="KW-1185">Reference proteome</keyword>
<accession>A0AAJ0H1A9</accession>
<dbReference type="Pfam" id="PF00172">
    <property type="entry name" value="Zn_clus"/>
    <property type="match status" value="1"/>
</dbReference>
<dbReference type="GO" id="GO:0005634">
    <property type="term" value="C:nucleus"/>
    <property type="evidence" value="ECO:0007669"/>
    <property type="project" value="UniProtKB-SubCell"/>
</dbReference>
<feature type="domain" description="Zn(2)-C6 fungal-type" evidence="6">
    <location>
        <begin position="26"/>
        <end position="56"/>
    </location>
</feature>
<evidence type="ECO:0000313" key="7">
    <source>
        <dbReference type="EMBL" id="KAK3309704.1"/>
    </source>
</evidence>
<dbReference type="GO" id="GO:0006351">
    <property type="term" value="P:DNA-templated transcription"/>
    <property type="evidence" value="ECO:0007669"/>
    <property type="project" value="InterPro"/>
</dbReference>
<dbReference type="InterPro" id="IPR007219">
    <property type="entry name" value="XnlR_reg_dom"/>
</dbReference>
<dbReference type="InterPro" id="IPR036864">
    <property type="entry name" value="Zn2-C6_fun-type_DNA-bd_sf"/>
</dbReference>
<sequence length="493" mass="54290">MSTSSISLSPISLSIPQHQDTRPKGACVDCKRLKKRCDRASPACTNCAKASRTCEFKDLSEDGLLSPISSAKSIDTLTFGTLLDILITKQRVKEAVTLYFRGVNTWFTIVEKASYERQLDTAWDKLPAEASVLALCMALMARPPNQKSSKIGDTVYHTTKAILGLVQSKAPMSVPLLQAELLVAMYEFSQSMPQQAYLSLGRCLQMTKAFGWHGAVFWAEDRKASMARDLKLYSILWWAIVYLDCLLNVGYQDQTFPMHTAGLEAVSMIPLPENFDQHLASSSPFQLGAQGQEQGFRDSNGDRIEGMIVPEATSAWYLSRVLEQLSDPALPGNVDTKTLSTMIWQHAQDISAAKWRAGDRNAAVGTDLIALMKLNHPGLLGGADPLSLLSDPQAVQRIRVLTTVIHGKAGKIAASEHRLSTGVEAPCWAFAMSYASLLLISHGNGVLQDADWFSRVENLMTSIEKVSKRWIIAARYCETVKIALENRLNGYAQ</sequence>